<accession>A0A674PB44</accession>
<dbReference type="PANTHER" id="PTHR10556">
    <property type="entry name" value="3-OXO-5-ALPHA-STEROID 4-DEHYDROGENASE"/>
    <property type="match status" value="1"/>
</dbReference>
<dbReference type="Proteomes" id="UP000005226">
    <property type="component" value="Chromosome 17"/>
</dbReference>
<keyword evidence="9" id="KW-0726">Sexual differentiation</keyword>
<evidence type="ECO:0000256" key="7">
    <source>
        <dbReference type="ARBA" id="ARBA00022848"/>
    </source>
</evidence>
<feature type="transmembrane region" description="Helical" evidence="18">
    <location>
        <begin position="147"/>
        <end position="171"/>
    </location>
</feature>
<dbReference type="AlphaFoldDB" id="A0A674PB44"/>
<evidence type="ECO:0000256" key="5">
    <source>
        <dbReference type="ARBA" id="ARBA00022782"/>
    </source>
</evidence>
<comment type="function">
    <text evidence="14">Converts testosterone (T) into 5-alpha-dihydrotestosterone (DHT) and progesterone or corticosterone into their corresponding 5-alpha-3-oxosteroids. It plays a central role in sexual differentiation and androgen physiology.</text>
</comment>
<sequence>VWEPSPSLFSSSLSPLSISPPLSTLSLLSSWALMFGGLAYLLQQVRQIPAQYGRYSPAEGPTFPAKLAWFLQEVPAFLVPLVLLLQSPETGARASVSLFAFLLHYFHRSFIFASLTQGRPVPVEIVLFAALFCCLNGFLQGHHLHHFLLTVSLSACAAGFLLFLVGMTINIHSDHILRNLRKPGELVYRIPRGGIFELVSGANFLGEIVEWCGYTVVAWSFPAFAFTFFTVCSLGPRAYHHHRDYVQRFEDYPHSRAAIIPFLL</sequence>
<dbReference type="InterPro" id="IPR016636">
    <property type="entry name" value="3-oxo-5-alpha-steroid_4-DH"/>
</dbReference>
<organism evidence="20 21">
    <name type="scientific">Takifugu rubripes</name>
    <name type="common">Japanese pufferfish</name>
    <name type="synonym">Fugu rubripes</name>
    <dbReference type="NCBI Taxonomy" id="31033"/>
    <lineage>
        <taxon>Eukaryota</taxon>
        <taxon>Metazoa</taxon>
        <taxon>Chordata</taxon>
        <taxon>Craniata</taxon>
        <taxon>Vertebrata</taxon>
        <taxon>Euteleostomi</taxon>
        <taxon>Actinopterygii</taxon>
        <taxon>Neopterygii</taxon>
        <taxon>Teleostei</taxon>
        <taxon>Neoteleostei</taxon>
        <taxon>Acanthomorphata</taxon>
        <taxon>Eupercaria</taxon>
        <taxon>Tetraodontiformes</taxon>
        <taxon>Tetradontoidea</taxon>
        <taxon>Tetraodontidae</taxon>
        <taxon>Takifugu</taxon>
    </lineage>
</organism>
<evidence type="ECO:0000259" key="19">
    <source>
        <dbReference type="Pfam" id="PF02544"/>
    </source>
</evidence>
<dbReference type="OMA" id="KHEPRQS"/>
<gene>
    <name evidence="20" type="primary">srd5a2a</name>
</gene>
<keyword evidence="13 18" id="KW-0472">Membrane</keyword>
<dbReference type="PROSITE" id="PS50244">
    <property type="entry name" value="S5A_REDUCTASE"/>
    <property type="match status" value="1"/>
</dbReference>
<evidence type="ECO:0000256" key="15">
    <source>
        <dbReference type="ARBA" id="ARBA00048164"/>
    </source>
</evidence>
<keyword evidence="6" id="KW-0256">Endoplasmic reticulum</keyword>
<evidence type="ECO:0000256" key="13">
    <source>
        <dbReference type="ARBA" id="ARBA00023136"/>
    </source>
</evidence>
<dbReference type="InterPro" id="IPR001104">
    <property type="entry name" value="3-oxo-5_a-steroid_4-DH_C"/>
</dbReference>
<proteinExistence type="inferred from homology"/>
<evidence type="ECO:0000313" key="21">
    <source>
        <dbReference type="Proteomes" id="UP000005226"/>
    </source>
</evidence>
<evidence type="ECO:0000256" key="16">
    <source>
        <dbReference type="ARBA" id="ARBA00048292"/>
    </source>
</evidence>
<comment type="subcellular location">
    <subcellularLocation>
        <location evidence="2">Endoplasmic reticulum membrane</location>
        <topology evidence="2">Multi-pass membrane protein</topology>
    </subcellularLocation>
    <subcellularLocation>
        <location evidence="1">Microsome membrane</location>
        <topology evidence="1">Multi-pass membrane protein</topology>
    </subcellularLocation>
</comment>
<keyword evidence="4 18" id="KW-0812">Transmembrane</keyword>
<dbReference type="EC" id="1.3.1.22" evidence="18"/>
<feature type="transmembrane region" description="Helical" evidence="18">
    <location>
        <begin position="20"/>
        <end position="42"/>
    </location>
</feature>
<keyword evidence="10 18" id="KW-1133">Transmembrane helix</keyword>
<keyword evidence="21" id="KW-1185">Reference proteome</keyword>
<feature type="transmembrane region" description="Helical" evidence="18">
    <location>
        <begin position="123"/>
        <end position="141"/>
    </location>
</feature>
<dbReference type="Ensembl" id="ENSTRUT00000059989.1">
    <property type="protein sequence ID" value="ENSTRUP00000082879.1"/>
    <property type="gene ID" value="ENSTRUG00000033243.1"/>
</dbReference>
<name>A0A674PB44_TAKRU</name>
<evidence type="ECO:0000256" key="6">
    <source>
        <dbReference type="ARBA" id="ARBA00022824"/>
    </source>
</evidence>
<comment type="catalytic activity">
    <reaction evidence="17">
        <text>17beta-hydroxy-5alpha-androstan-3-one + NADP(+) = testosterone + NADPH + H(+)</text>
        <dbReference type="Rhea" id="RHEA:50820"/>
        <dbReference type="ChEBI" id="CHEBI:15378"/>
        <dbReference type="ChEBI" id="CHEBI:16330"/>
        <dbReference type="ChEBI" id="CHEBI:17347"/>
        <dbReference type="ChEBI" id="CHEBI:57783"/>
        <dbReference type="ChEBI" id="CHEBI:58349"/>
        <dbReference type="EC" id="1.3.1.22"/>
    </reaction>
    <physiologicalReaction direction="right-to-left" evidence="17">
        <dbReference type="Rhea" id="RHEA:50822"/>
    </physiologicalReaction>
</comment>
<evidence type="ECO:0000256" key="9">
    <source>
        <dbReference type="ARBA" id="ARBA00022928"/>
    </source>
</evidence>
<dbReference type="GO" id="GO:0047751">
    <property type="term" value="F:3-oxo-5-alpha-steroid 4-dehydrogenase (NADP+) activity"/>
    <property type="evidence" value="ECO:0007669"/>
    <property type="project" value="UniProtKB-EC"/>
</dbReference>
<feature type="domain" description="3-oxo-5-alpha-steroid 4-dehydrogenase C-terminal" evidence="19">
    <location>
        <begin position="120"/>
        <end position="264"/>
    </location>
</feature>
<evidence type="ECO:0000256" key="11">
    <source>
        <dbReference type="ARBA" id="ARBA00023002"/>
    </source>
</evidence>
<evidence type="ECO:0000256" key="3">
    <source>
        <dbReference type="ARBA" id="ARBA00007742"/>
    </source>
</evidence>
<evidence type="ECO:0000256" key="14">
    <source>
        <dbReference type="ARBA" id="ARBA00045549"/>
    </source>
</evidence>
<dbReference type="GeneTree" id="ENSGT00950000182886"/>
<comment type="catalytic activity">
    <reaction evidence="15 18">
        <text>a 3-oxo-5alpha-steroid + NADP(+) = a 3-oxo-Delta(4)-steroid + NADPH + H(+)</text>
        <dbReference type="Rhea" id="RHEA:54384"/>
        <dbReference type="ChEBI" id="CHEBI:13601"/>
        <dbReference type="ChEBI" id="CHEBI:15378"/>
        <dbReference type="ChEBI" id="CHEBI:47909"/>
        <dbReference type="ChEBI" id="CHEBI:57783"/>
        <dbReference type="ChEBI" id="CHEBI:58349"/>
        <dbReference type="EC" id="1.3.1.22"/>
    </reaction>
</comment>
<keyword evidence="11" id="KW-0560">Oxidoreductase</keyword>
<evidence type="ECO:0000256" key="12">
    <source>
        <dbReference type="ARBA" id="ARBA00023098"/>
    </source>
</evidence>
<dbReference type="PIRSF" id="PIRSF015596">
    <property type="entry name" value="5_alpha-SR2"/>
    <property type="match status" value="1"/>
</dbReference>
<evidence type="ECO:0000256" key="1">
    <source>
        <dbReference type="ARBA" id="ARBA00004154"/>
    </source>
</evidence>
<dbReference type="InterPro" id="IPR039357">
    <property type="entry name" value="SRD5A/TECR"/>
</dbReference>
<protein>
    <recommendedName>
        <fullName evidence="18">3-oxo-5-alpha-steroid 4-dehydrogenase</fullName>
        <ecNumber evidence="18">1.3.1.22</ecNumber>
    </recommendedName>
</protein>
<evidence type="ECO:0000256" key="10">
    <source>
        <dbReference type="ARBA" id="ARBA00022989"/>
    </source>
</evidence>
<keyword evidence="5" id="KW-0221">Differentiation</keyword>
<dbReference type="PANTHER" id="PTHR10556:SF37">
    <property type="entry name" value="3-OXO-5-ALPHA-STEROID 4-DEHYDROGENASE 2"/>
    <property type="match status" value="1"/>
</dbReference>
<reference evidence="20" key="3">
    <citation type="submission" date="2025-09" db="UniProtKB">
        <authorList>
            <consortium name="Ensembl"/>
        </authorList>
    </citation>
    <scope>IDENTIFICATION</scope>
</reference>
<reference evidence="20 21" key="1">
    <citation type="journal article" date="2011" name="Genome Biol. Evol.">
        <title>Integration of the genetic map and genome assembly of fugu facilitates insights into distinct features of genome evolution in teleosts and mammals.</title>
        <authorList>
            <person name="Kai W."/>
            <person name="Kikuchi K."/>
            <person name="Tohari S."/>
            <person name="Chew A.K."/>
            <person name="Tay A."/>
            <person name="Fujiwara A."/>
            <person name="Hosoya S."/>
            <person name="Suetake H."/>
            <person name="Naruse K."/>
            <person name="Brenner S."/>
            <person name="Suzuki Y."/>
            <person name="Venkatesh B."/>
        </authorList>
    </citation>
    <scope>NUCLEOTIDE SEQUENCE [LARGE SCALE GENOMIC DNA]</scope>
</reference>
<evidence type="ECO:0000256" key="4">
    <source>
        <dbReference type="ARBA" id="ARBA00022692"/>
    </source>
</evidence>
<keyword evidence="8" id="KW-0521">NADP</keyword>
<dbReference type="GO" id="GO:0007548">
    <property type="term" value="P:sex differentiation"/>
    <property type="evidence" value="ECO:0007669"/>
    <property type="project" value="UniProtKB-KW"/>
</dbReference>
<dbReference type="GO" id="GO:0006702">
    <property type="term" value="P:androgen biosynthetic process"/>
    <property type="evidence" value="ECO:0007669"/>
    <property type="project" value="UniProtKB-ARBA"/>
</dbReference>
<dbReference type="Pfam" id="PF02544">
    <property type="entry name" value="Steroid_dh"/>
    <property type="match status" value="1"/>
</dbReference>
<feature type="transmembrane region" description="Helical" evidence="18">
    <location>
        <begin position="91"/>
        <end position="111"/>
    </location>
</feature>
<reference evidence="20" key="2">
    <citation type="submission" date="2025-08" db="UniProtKB">
        <authorList>
            <consortium name="Ensembl"/>
        </authorList>
    </citation>
    <scope>IDENTIFICATION</scope>
</reference>
<dbReference type="GO" id="GO:0030154">
    <property type="term" value="P:cell differentiation"/>
    <property type="evidence" value="ECO:0007669"/>
    <property type="project" value="UniProtKB-KW"/>
</dbReference>
<keyword evidence="7" id="KW-0492">Microsome</keyword>
<comment type="similarity">
    <text evidence="3 18">Belongs to the steroid 5-alpha reductase family.</text>
</comment>
<evidence type="ECO:0000313" key="20">
    <source>
        <dbReference type="Ensembl" id="ENSTRUP00000082879.1"/>
    </source>
</evidence>
<comment type="catalytic activity">
    <reaction evidence="16">
        <text>5alpha-pregnane-3,20-dione + NADP(+) = progesterone + NADPH + H(+)</text>
        <dbReference type="Rhea" id="RHEA:21952"/>
        <dbReference type="ChEBI" id="CHEBI:15378"/>
        <dbReference type="ChEBI" id="CHEBI:17026"/>
        <dbReference type="ChEBI" id="CHEBI:28952"/>
        <dbReference type="ChEBI" id="CHEBI:57783"/>
        <dbReference type="ChEBI" id="CHEBI:58349"/>
        <dbReference type="EC" id="1.3.1.22"/>
    </reaction>
    <physiologicalReaction direction="right-to-left" evidence="16">
        <dbReference type="Rhea" id="RHEA:21954"/>
    </physiologicalReaction>
</comment>
<evidence type="ECO:0000256" key="8">
    <source>
        <dbReference type="ARBA" id="ARBA00022857"/>
    </source>
</evidence>
<dbReference type="GO" id="GO:0005789">
    <property type="term" value="C:endoplasmic reticulum membrane"/>
    <property type="evidence" value="ECO:0007669"/>
    <property type="project" value="UniProtKB-SubCell"/>
</dbReference>
<keyword evidence="12" id="KW-0443">Lipid metabolism</keyword>
<evidence type="ECO:0000256" key="17">
    <source>
        <dbReference type="ARBA" id="ARBA00049397"/>
    </source>
</evidence>
<evidence type="ECO:0000256" key="2">
    <source>
        <dbReference type="ARBA" id="ARBA00004477"/>
    </source>
</evidence>
<evidence type="ECO:0000256" key="18">
    <source>
        <dbReference type="PIRNR" id="PIRNR015596"/>
    </source>
</evidence>
<dbReference type="FunFam" id="1.20.120.1630:FF:000002">
    <property type="entry name" value="Steroid 5 alpha-reductase 1"/>
    <property type="match status" value="1"/>
</dbReference>
<comment type="function">
    <text evidence="18">Converts testosterone into 5-alpha-dihydrotestosterone and progesterone or corticosterone into their corresponding 5-alpha-3-oxosteroids. It plays a central role in sexual differentiation and androgen physiology.</text>
</comment>